<evidence type="ECO:0000256" key="1">
    <source>
        <dbReference type="ARBA" id="ARBA00004141"/>
    </source>
</evidence>
<sequence length="245" mass="26820">MSRGTALRTSVSLTSLGWLYLVQGIPYGLQDKFIPIQLRSRGLQYSSVSLLKALLFPWVAKGLWAPLVEVLGGKHCWLLVSLVALSASAYGGSLVIPEDVFEIGCVLLSLNVFSAIQDIAVDGLALEVLRDEHLGLGNTIQVVLYKVGCLLGGAGLTLLLDLTNWKITFNFLAFLYLFTAAWSIHLPTCSNMLVKYSVVDEENKQKSTSEAEKDSQVCQNIFWLSGMARFVKVCPFSAHSMEASL</sequence>
<evidence type="ECO:0000313" key="7">
    <source>
        <dbReference type="EMBL" id="ROT83423.1"/>
    </source>
</evidence>
<keyword evidence="3 6" id="KW-0812">Transmembrane</keyword>
<dbReference type="OrthoDB" id="6415790at2759"/>
<dbReference type="GO" id="GO:0008521">
    <property type="term" value="F:acetyl-CoA transmembrane transporter activity"/>
    <property type="evidence" value="ECO:0007669"/>
    <property type="project" value="InterPro"/>
</dbReference>
<keyword evidence="8" id="KW-1185">Reference proteome</keyword>
<name>A0A423U408_PENVA</name>
<dbReference type="AlphaFoldDB" id="A0A423U408"/>
<comment type="subcellular location">
    <subcellularLocation>
        <location evidence="1">Membrane</location>
        <topology evidence="1">Multi-pass membrane protein</topology>
    </subcellularLocation>
</comment>
<feature type="transmembrane region" description="Helical" evidence="6">
    <location>
        <begin position="142"/>
        <end position="160"/>
    </location>
</feature>
<dbReference type="Gene3D" id="1.20.1250.20">
    <property type="entry name" value="MFS general substrate transporter like domains"/>
    <property type="match status" value="1"/>
</dbReference>
<keyword evidence="5 6" id="KW-0472">Membrane</keyword>
<protein>
    <submittedName>
        <fullName evidence="7">Putative major facilitator superfamily domain-containing protein 3-like</fullName>
    </submittedName>
</protein>
<gene>
    <name evidence="7" type="ORF">C7M84_023396</name>
</gene>
<evidence type="ECO:0000313" key="8">
    <source>
        <dbReference type="Proteomes" id="UP000283509"/>
    </source>
</evidence>
<evidence type="ECO:0000256" key="2">
    <source>
        <dbReference type="ARBA" id="ARBA00022448"/>
    </source>
</evidence>
<keyword evidence="2" id="KW-0813">Transport</keyword>
<comment type="caution">
    <text evidence="7">The sequence shown here is derived from an EMBL/GenBank/DDBJ whole genome shotgun (WGS) entry which is preliminary data.</text>
</comment>
<reference evidence="7 8" key="2">
    <citation type="submission" date="2019-01" db="EMBL/GenBank/DDBJ databases">
        <title>The decoding of complex shrimp genome reveals the adaptation for benthos swimmer, frequently molting mechanism and breeding impact on genome.</title>
        <authorList>
            <person name="Sun Y."/>
            <person name="Gao Y."/>
            <person name="Yu Y."/>
        </authorList>
    </citation>
    <scope>NUCLEOTIDE SEQUENCE [LARGE SCALE GENOMIC DNA]</scope>
    <source>
        <tissue evidence="7">Muscle</tissue>
    </source>
</reference>
<dbReference type="InterPro" id="IPR004752">
    <property type="entry name" value="AmpG_permease/AT-1"/>
</dbReference>
<dbReference type="GO" id="GO:0016020">
    <property type="term" value="C:membrane"/>
    <property type="evidence" value="ECO:0007669"/>
    <property type="project" value="UniProtKB-SubCell"/>
</dbReference>
<dbReference type="InterPro" id="IPR024371">
    <property type="entry name" value="AcetylCoA_trans_1-like"/>
</dbReference>
<evidence type="ECO:0000256" key="5">
    <source>
        <dbReference type="ARBA" id="ARBA00023136"/>
    </source>
</evidence>
<dbReference type="SUPFAM" id="SSF103473">
    <property type="entry name" value="MFS general substrate transporter"/>
    <property type="match status" value="1"/>
</dbReference>
<dbReference type="EMBL" id="QCYY01000687">
    <property type="protein sequence ID" value="ROT83423.1"/>
    <property type="molecule type" value="Genomic_DNA"/>
</dbReference>
<feature type="transmembrane region" description="Helical" evidence="6">
    <location>
        <begin position="167"/>
        <end position="185"/>
    </location>
</feature>
<reference evidence="7 8" key="1">
    <citation type="submission" date="2018-04" db="EMBL/GenBank/DDBJ databases">
        <authorList>
            <person name="Zhang X."/>
            <person name="Yuan J."/>
            <person name="Li F."/>
            <person name="Xiang J."/>
        </authorList>
    </citation>
    <scope>NUCLEOTIDE SEQUENCE [LARGE SCALE GENOMIC DNA]</scope>
    <source>
        <tissue evidence="7">Muscle</tissue>
    </source>
</reference>
<dbReference type="InterPro" id="IPR036259">
    <property type="entry name" value="MFS_trans_sf"/>
</dbReference>
<proteinExistence type="predicted"/>
<evidence type="ECO:0000256" key="3">
    <source>
        <dbReference type="ARBA" id="ARBA00022692"/>
    </source>
</evidence>
<dbReference type="PANTHER" id="PTHR12778">
    <property type="entry name" value="SOLUTE CARRIER FAMILY 33 ACETYL-COA TRANSPORTER -RELATED"/>
    <property type="match status" value="1"/>
</dbReference>
<accession>A0A423U408</accession>
<keyword evidence="4 6" id="KW-1133">Transmembrane helix</keyword>
<evidence type="ECO:0000256" key="4">
    <source>
        <dbReference type="ARBA" id="ARBA00022989"/>
    </source>
</evidence>
<dbReference type="Pfam" id="PF13000">
    <property type="entry name" value="Acatn"/>
    <property type="match status" value="2"/>
</dbReference>
<dbReference type="GO" id="GO:0035348">
    <property type="term" value="P:acetyl-CoA transmembrane transport"/>
    <property type="evidence" value="ECO:0007669"/>
    <property type="project" value="InterPro"/>
</dbReference>
<organism evidence="7 8">
    <name type="scientific">Penaeus vannamei</name>
    <name type="common">Whiteleg shrimp</name>
    <name type="synonym">Litopenaeus vannamei</name>
    <dbReference type="NCBI Taxonomy" id="6689"/>
    <lineage>
        <taxon>Eukaryota</taxon>
        <taxon>Metazoa</taxon>
        <taxon>Ecdysozoa</taxon>
        <taxon>Arthropoda</taxon>
        <taxon>Crustacea</taxon>
        <taxon>Multicrustacea</taxon>
        <taxon>Malacostraca</taxon>
        <taxon>Eumalacostraca</taxon>
        <taxon>Eucarida</taxon>
        <taxon>Decapoda</taxon>
        <taxon>Dendrobranchiata</taxon>
        <taxon>Penaeoidea</taxon>
        <taxon>Penaeidae</taxon>
        <taxon>Penaeus</taxon>
    </lineage>
</organism>
<dbReference type="Proteomes" id="UP000283509">
    <property type="component" value="Unassembled WGS sequence"/>
</dbReference>
<dbReference type="PANTHER" id="PTHR12778:SF10">
    <property type="entry name" value="MAJOR FACILITATOR SUPERFAMILY DOMAIN-CONTAINING PROTEIN 3"/>
    <property type="match status" value="1"/>
</dbReference>
<evidence type="ECO:0000256" key="6">
    <source>
        <dbReference type="SAM" id="Phobius"/>
    </source>
</evidence>